<feature type="transmembrane region" description="Helical" evidence="1">
    <location>
        <begin position="110"/>
        <end position="134"/>
    </location>
</feature>
<feature type="transmembrane region" description="Helical" evidence="1">
    <location>
        <begin position="78"/>
        <end position="98"/>
    </location>
</feature>
<keyword evidence="1" id="KW-0812">Transmembrane</keyword>
<gene>
    <name evidence="2" type="ORF">C5O19_19375</name>
</gene>
<keyword evidence="1" id="KW-1133">Transmembrane helix</keyword>
<protein>
    <submittedName>
        <fullName evidence="2">Uncharacterized protein</fullName>
    </submittedName>
</protein>
<accession>A0A2S7IHU6</accession>
<keyword evidence="3" id="KW-1185">Reference proteome</keyword>
<feature type="transmembrane region" description="Helical" evidence="1">
    <location>
        <begin position="45"/>
        <end position="66"/>
    </location>
</feature>
<dbReference type="EMBL" id="PTRA01000004">
    <property type="protein sequence ID" value="PQA55581.1"/>
    <property type="molecule type" value="Genomic_DNA"/>
</dbReference>
<proteinExistence type="predicted"/>
<dbReference type="OrthoDB" id="122427at2"/>
<dbReference type="Proteomes" id="UP000239590">
    <property type="component" value="Unassembled WGS sequence"/>
</dbReference>
<comment type="caution">
    <text evidence="2">The sequence shown here is derived from an EMBL/GenBank/DDBJ whole genome shotgun (WGS) entry which is preliminary data.</text>
</comment>
<organism evidence="2 3">
    <name type="scientific">Siphonobacter curvatus</name>
    <dbReference type="NCBI Taxonomy" id="2094562"/>
    <lineage>
        <taxon>Bacteria</taxon>
        <taxon>Pseudomonadati</taxon>
        <taxon>Bacteroidota</taxon>
        <taxon>Cytophagia</taxon>
        <taxon>Cytophagales</taxon>
        <taxon>Cytophagaceae</taxon>
        <taxon>Siphonobacter</taxon>
    </lineage>
</organism>
<dbReference type="RefSeq" id="WP_104715043.1">
    <property type="nucleotide sequence ID" value="NZ_PTRA01000004.1"/>
</dbReference>
<evidence type="ECO:0000313" key="3">
    <source>
        <dbReference type="Proteomes" id="UP000239590"/>
    </source>
</evidence>
<reference evidence="3" key="1">
    <citation type="submission" date="2018-02" db="EMBL/GenBank/DDBJ databases">
        <title>Genome sequencing of Solimonas sp. HR-BB.</title>
        <authorList>
            <person name="Lee Y."/>
            <person name="Jeon C.O."/>
        </authorList>
    </citation>
    <scope>NUCLEOTIDE SEQUENCE [LARGE SCALE GENOMIC DNA]</scope>
    <source>
        <strain evidence="3">HR-U</strain>
    </source>
</reference>
<sequence length="140" mass="15738">MSLALVKGLIAFSGIALTLGGWYFDAIKKPYTHLFSPHWLPHARFHSALWLFSITLANLGSLFLLYGNFAERDTQLAIYMAAFLPGLFYLSFFPSLLFRNASAWDDGEKPFLFTAPQVLVSMVMLLVLGVALWMDAQLRS</sequence>
<keyword evidence="1" id="KW-0472">Membrane</keyword>
<evidence type="ECO:0000313" key="2">
    <source>
        <dbReference type="EMBL" id="PQA55581.1"/>
    </source>
</evidence>
<name>A0A2S7IHU6_9BACT</name>
<evidence type="ECO:0000256" key="1">
    <source>
        <dbReference type="SAM" id="Phobius"/>
    </source>
</evidence>
<dbReference type="AlphaFoldDB" id="A0A2S7IHU6"/>
<feature type="transmembrane region" description="Helical" evidence="1">
    <location>
        <begin position="6"/>
        <end position="24"/>
    </location>
</feature>